<organism evidence="4 5">
    <name type="scientific">Microbacterium pullorum</name>
    <dbReference type="NCBI Taxonomy" id="2762236"/>
    <lineage>
        <taxon>Bacteria</taxon>
        <taxon>Bacillati</taxon>
        <taxon>Actinomycetota</taxon>
        <taxon>Actinomycetes</taxon>
        <taxon>Micrococcales</taxon>
        <taxon>Microbacteriaceae</taxon>
        <taxon>Microbacterium</taxon>
    </lineage>
</organism>
<dbReference type="Pfam" id="PF13280">
    <property type="entry name" value="WYL"/>
    <property type="match status" value="1"/>
</dbReference>
<feature type="domain" description="PafC HTH" evidence="2">
    <location>
        <begin position="14"/>
        <end position="133"/>
    </location>
</feature>
<keyword evidence="5" id="KW-1185">Reference proteome</keyword>
<feature type="domain" description="WYL" evidence="1">
    <location>
        <begin position="156"/>
        <end position="218"/>
    </location>
</feature>
<accession>A0ABR8S358</accession>
<proteinExistence type="predicted"/>
<dbReference type="EMBL" id="JACSQP010000005">
    <property type="protein sequence ID" value="MBD7957921.1"/>
    <property type="molecule type" value="Genomic_DNA"/>
</dbReference>
<dbReference type="PROSITE" id="PS52050">
    <property type="entry name" value="WYL"/>
    <property type="match status" value="1"/>
</dbReference>
<dbReference type="InterPro" id="IPR057727">
    <property type="entry name" value="WCX_dom"/>
</dbReference>
<dbReference type="Proteomes" id="UP000648352">
    <property type="component" value="Unassembled WGS sequence"/>
</dbReference>
<dbReference type="InterPro" id="IPR028349">
    <property type="entry name" value="PafC-like"/>
</dbReference>
<name>A0ABR8S358_9MICO</name>
<sequence>MSAARPLHATERAALILQLVPYLLGKGEVSVAEAADEFEVTPEQMREMVQKLTVIGRPGEGGYWQLPNDLFDIDWDLLDERDLIVITNSVGLERSPRLTAREAAALLAGLQLTATLPGVGDRGVVQSLLTKLARGAASAPADVIVAPGPVDDVRVTVADALREGVAVSFTYQAPDAAPTTRTVDPVKVHIADGQWYLQGWCHLRQGMRTFHLERVSDVGPTGIPISHGGEPVPDLFEPGAGDVTARVRYPRQIAPLLGDYLARADIAAEGDCETATMRVADEQSLKRLAARLGGDVEVLAPAVARRATAAWAAAGLAQYR</sequence>
<comment type="caution">
    <text evidence="4">The sequence shown here is derived from an EMBL/GenBank/DDBJ whole genome shotgun (WGS) entry which is preliminary data.</text>
</comment>
<dbReference type="PANTHER" id="PTHR34580:SF1">
    <property type="entry name" value="PROTEIN PAFC"/>
    <property type="match status" value="1"/>
</dbReference>
<dbReference type="PIRSF" id="PIRSF016838">
    <property type="entry name" value="PafC"/>
    <property type="match status" value="1"/>
</dbReference>
<gene>
    <name evidence="4" type="ORF">H9651_09755</name>
</gene>
<dbReference type="Pfam" id="PF25583">
    <property type="entry name" value="WCX"/>
    <property type="match status" value="1"/>
</dbReference>
<evidence type="ECO:0000259" key="2">
    <source>
        <dbReference type="Pfam" id="PF19187"/>
    </source>
</evidence>
<dbReference type="Pfam" id="PF19187">
    <property type="entry name" value="HTH_PafC"/>
    <property type="match status" value="1"/>
</dbReference>
<dbReference type="InterPro" id="IPR043839">
    <property type="entry name" value="PafC_HTH"/>
</dbReference>
<protein>
    <submittedName>
        <fullName evidence="4">WYL domain-containing protein</fullName>
    </submittedName>
</protein>
<reference evidence="4 5" key="1">
    <citation type="submission" date="2020-08" db="EMBL/GenBank/DDBJ databases">
        <title>A Genomic Blueprint of the Chicken Gut Microbiome.</title>
        <authorList>
            <person name="Gilroy R."/>
            <person name="Ravi A."/>
            <person name="Getino M."/>
            <person name="Pursley I."/>
            <person name="Horton D.L."/>
            <person name="Alikhan N.-F."/>
            <person name="Baker D."/>
            <person name="Gharbi K."/>
            <person name="Hall N."/>
            <person name="Watson M."/>
            <person name="Adriaenssens E.M."/>
            <person name="Foster-Nyarko E."/>
            <person name="Jarju S."/>
            <person name="Secka A."/>
            <person name="Antonio M."/>
            <person name="Oren A."/>
            <person name="Chaudhuri R."/>
            <person name="La Ragione R.M."/>
            <person name="Hildebrand F."/>
            <person name="Pallen M.J."/>
        </authorList>
    </citation>
    <scope>NUCLEOTIDE SEQUENCE [LARGE SCALE GENOMIC DNA]</scope>
    <source>
        <strain evidence="4 5">Sa4CUA7</strain>
    </source>
</reference>
<dbReference type="RefSeq" id="WP_191719115.1">
    <property type="nucleotide sequence ID" value="NZ_JACSQP010000005.1"/>
</dbReference>
<feature type="domain" description="WCX" evidence="3">
    <location>
        <begin position="243"/>
        <end position="314"/>
    </location>
</feature>
<evidence type="ECO:0000259" key="1">
    <source>
        <dbReference type="Pfam" id="PF13280"/>
    </source>
</evidence>
<evidence type="ECO:0000259" key="3">
    <source>
        <dbReference type="Pfam" id="PF25583"/>
    </source>
</evidence>
<dbReference type="PANTHER" id="PTHR34580">
    <property type="match status" value="1"/>
</dbReference>
<dbReference type="InterPro" id="IPR026881">
    <property type="entry name" value="WYL_dom"/>
</dbReference>
<dbReference type="InterPro" id="IPR051534">
    <property type="entry name" value="CBASS_pafABC_assoc_protein"/>
</dbReference>
<evidence type="ECO:0000313" key="4">
    <source>
        <dbReference type="EMBL" id="MBD7957921.1"/>
    </source>
</evidence>
<evidence type="ECO:0000313" key="5">
    <source>
        <dbReference type="Proteomes" id="UP000648352"/>
    </source>
</evidence>